<dbReference type="InterPro" id="IPR015378">
    <property type="entry name" value="Transposase-like_Mu_C"/>
</dbReference>
<dbReference type="PANTHER" id="PTHR35004">
    <property type="entry name" value="TRANSPOSASE RV3428C-RELATED"/>
    <property type="match status" value="1"/>
</dbReference>
<keyword evidence="3" id="KW-1185">Reference proteome</keyword>
<dbReference type="EMBL" id="SMBU01000097">
    <property type="protein sequence ID" value="TCU80259.1"/>
    <property type="molecule type" value="Genomic_DNA"/>
</dbReference>
<dbReference type="Pfam" id="PF09299">
    <property type="entry name" value="Mu-transpos_C"/>
    <property type="match status" value="1"/>
</dbReference>
<comment type="caution">
    <text evidence="2">The sequence shown here is derived from an EMBL/GenBank/DDBJ whole genome shotgun (WGS) entry which is preliminary data.</text>
</comment>
<dbReference type="AlphaFoldDB" id="A0A4V2VN54"/>
<dbReference type="PANTHER" id="PTHR35004:SF6">
    <property type="entry name" value="TRANSPOSASE"/>
    <property type="match status" value="1"/>
</dbReference>
<reference evidence="2 3" key="1">
    <citation type="submission" date="2019-03" db="EMBL/GenBank/DDBJ databases">
        <title>Genomic Encyclopedia of Type Strains, Phase IV (KMG-IV): sequencing the most valuable type-strain genomes for metagenomic binning, comparative biology and taxonomic classification.</title>
        <authorList>
            <person name="Goeker M."/>
        </authorList>
    </citation>
    <scope>NUCLEOTIDE SEQUENCE [LARGE SCALE GENOMIC DNA]</scope>
    <source>
        <strain evidence="2 3">DSM 654</strain>
    </source>
</reference>
<name>A0A4V2VN54_ROSSA</name>
<evidence type="ECO:0000313" key="3">
    <source>
        <dbReference type="Proteomes" id="UP000295110"/>
    </source>
</evidence>
<sequence length="183" mass="20584">KGKLERYHKTCRGAFLAELDERHITSLEDLNARLWAWVEQVYHRSEHAGLGGLTPLARYQRDLARIRVLGPKAAQLDALFHHRIQRHVRKDGTVSYQGQRFEVPYELSGKTVQLVVDPHAQRVVGVEDDQGRSLGEATPLDAIGNLHRTRHRAGATVEGLAPHGGPNLVEIALRRHHGDNTQE</sequence>
<proteinExistence type="predicted"/>
<evidence type="ECO:0000259" key="1">
    <source>
        <dbReference type="Pfam" id="PF09299"/>
    </source>
</evidence>
<protein>
    <submittedName>
        <fullName evidence="2">Mu transposase-like protein</fullName>
    </submittedName>
</protein>
<feature type="non-terminal residue" evidence="2">
    <location>
        <position position="1"/>
    </location>
</feature>
<gene>
    <name evidence="2" type="ORF">EV671_10971</name>
</gene>
<feature type="domain" description="Transposase-like Mu C-terminal" evidence="1">
    <location>
        <begin position="78"/>
        <end position="134"/>
    </location>
</feature>
<evidence type="ECO:0000313" key="2">
    <source>
        <dbReference type="EMBL" id="TCU80259.1"/>
    </source>
</evidence>
<organism evidence="2 3">
    <name type="scientific">Roseateles saccharophilus</name>
    <name type="common">Pseudomonas saccharophila</name>
    <dbReference type="NCBI Taxonomy" id="304"/>
    <lineage>
        <taxon>Bacteria</taxon>
        <taxon>Pseudomonadati</taxon>
        <taxon>Pseudomonadota</taxon>
        <taxon>Betaproteobacteria</taxon>
        <taxon>Burkholderiales</taxon>
        <taxon>Sphaerotilaceae</taxon>
        <taxon>Roseateles</taxon>
    </lineage>
</organism>
<dbReference type="RefSeq" id="WP_165917750.1">
    <property type="nucleotide sequence ID" value="NZ_CBCSGL010000135.1"/>
</dbReference>
<accession>A0A4V2VN54</accession>
<dbReference type="Proteomes" id="UP000295110">
    <property type="component" value="Unassembled WGS sequence"/>
</dbReference>